<feature type="region of interest" description="Disordered" evidence="2">
    <location>
        <begin position="461"/>
        <end position="481"/>
    </location>
</feature>
<protein>
    <submittedName>
        <fullName evidence="4">LAMI_0F14488g1_1</fullName>
    </submittedName>
</protein>
<accession>A0A1G4K3W3</accession>
<dbReference type="Gene3D" id="1.10.8.270">
    <property type="entry name" value="putative rabgap domain of human tbc1 domain family member 14 like domains"/>
    <property type="match status" value="1"/>
</dbReference>
<name>A0A1G4K3W3_9SACH</name>
<dbReference type="AlphaFoldDB" id="A0A1G4K3W3"/>
<sequence length="748" mass="87151">MSTDLLFCKGKVFVHVSKRSEENLAGFLVISKDPQQSILEATVSWIPEQELTGKQVDELSKADLRFAGGEGSFGKLKMSKDVVLQASYVAWGFSIRLGNIYSVQFRHPSPSGWWFGSIAIHSKIVQEQNSIPILFFHDDVCASTREKQKRLAQAFDPFSGSNDTYWGGDDFRDAMIRLVDFKQTLVDPSIWLVNATLEDLRNFASSGAKTTSNEVNETEDVSSSLWNKFDQIRWNLMSKFADLTTRSTDTVVDLISRHPVVKFVDKHSSSPYVRQIMTNPKVQEIQDDFDSAKIYLAKWALGVKEEAERYQTKHGLNDSYRRLLFSELGNDGENVELTEEEINIAMQRSHGLTTHKWESFFDSEGHLSITVEEVKDYVFHGGVKDLEIRKQLWLFLLGVVPWNSSASEREILIKTLREEYRANYRCKWEYRQAHADDEEEAYWHDQVLRIEKDVKRNDRDHPLYKYNTDDGRAPPESETMDDEDAVDDLWRIRNPHLNKLRSVLLSYNIHNNNLGYVQGMADLLSPIYAVLQDEELSFWCFVNFMERMERNFLRDQSGIRDQMLTLTDLCQLMLPKLSEHLNKCDSSNLFFCFRMLLVWFKREFSFDDVCSIWEIFWTDFYSSQFQLLFMLAILQKSSWPVMQNLTQFDQVLKYFNDLKGSMEWSDIMIRSELLFIKLRKLVEINDRRAELKEYTLVSRQGAATHEAAESPAEEETDECVLVTPRLRALLQKELVIQREGPRKKDSIR</sequence>
<dbReference type="PANTHER" id="PTHR22957:SF502">
    <property type="entry name" value="SMALL G PROTEIN SIGNALING MODULATOR 2-RELATED"/>
    <property type="match status" value="1"/>
</dbReference>
<feature type="compositionally biased region" description="Basic and acidic residues" evidence="2">
    <location>
        <begin position="461"/>
        <end position="475"/>
    </location>
</feature>
<evidence type="ECO:0000259" key="3">
    <source>
        <dbReference type="PROSITE" id="PS50086"/>
    </source>
</evidence>
<evidence type="ECO:0000313" key="4">
    <source>
        <dbReference type="EMBL" id="SCU98407.1"/>
    </source>
</evidence>
<keyword evidence="1" id="KW-0343">GTPase activation</keyword>
<dbReference type="OrthoDB" id="10264062at2759"/>
<evidence type="ECO:0000313" key="5">
    <source>
        <dbReference type="Proteomes" id="UP000191024"/>
    </source>
</evidence>
<dbReference type="Gene3D" id="1.10.472.80">
    <property type="entry name" value="Ypt/Rab-GAP domain of gyp1p, domain 3"/>
    <property type="match status" value="1"/>
</dbReference>
<dbReference type="EMBL" id="LT598467">
    <property type="protein sequence ID" value="SCU98407.1"/>
    <property type="molecule type" value="Genomic_DNA"/>
</dbReference>
<keyword evidence="5" id="KW-1185">Reference proteome</keyword>
<dbReference type="PANTHER" id="PTHR22957">
    <property type="entry name" value="TBC1 DOMAIN FAMILY MEMBER GTPASE-ACTIVATING PROTEIN"/>
    <property type="match status" value="1"/>
</dbReference>
<gene>
    <name evidence="4" type="ORF">LAMI_0F14488G</name>
</gene>
<dbReference type="SMART" id="SM00164">
    <property type="entry name" value="TBC"/>
    <property type="match status" value="1"/>
</dbReference>
<dbReference type="STRING" id="1230905.A0A1G4K3W3"/>
<dbReference type="GO" id="GO:0005096">
    <property type="term" value="F:GTPase activator activity"/>
    <property type="evidence" value="ECO:0007669"/>
    <property type="project" value="UniProtKB-KW"/>
</dbReference>
<dbReference type="InterPro" id="IPR000195">
    <property type="entry name" value="Rab-GAP-TBC_dom"/>
</dbReference>
<dbReference type="SUPFAM" id="SSF47923">
    <property type="entry name" value="Ypt/Rab-GAP domain of gyp1p"/>
    <property type="match status" value="2"/>
</dbReference>
<proteinExistence type="predicted"/>
<reference evidence="5" key="1">
    <citation type="submission" date="2016-03" db="EMBL/GenBank/DDBJ databases">
        <authorList>
            <person name="Devillers H."/>
        </authorList>
    </citation>
    <scope>NUCLEOTIDE SEQUENCE [LARGE SCALE GENOMIC DNA]</scope>
</reference>
<feature type="domain" description="Rab-GAP TBC" evidence="3">
    <location>
        <begin position="383"/>
        <end position="620"/>
    </location>
</feature>
<organism evidence="4 5">
    <name type="scientific">Lachancea mirantina</name>
    <dbReference type="NCBI Taxonomy" id="1230905"/>
    <lineage>
        <taxon>Eukaryota</taxon>
        <taxon>Fungi</taxon>
        <taxon>Dikarya</taxon>
        <taxon>Ascomycota</taxon>
        <taxon>Saccharomycotina</taxon>
        <taxon>Saccharomycetes</taxon>
        <taxon>Saccharomycetales</taxon>
        <taxon>Saccharomycetaceae</taxon>
        <taxon>Lachancea</taxon>
    </lineage>
</organism>
<dbReference type="Proteomes" id="UP000191024">
    <property type="component" value="Chromosome F"/>
</dbReference>
<evidence type="ECO:0000256" key="1">
    <source>
        <dbReference type="ARBA" id="ARBA00022468"/>
    </source>
</evidence>
<dbReference type="InterPro" id="IPR035969">
    <property type="entry name" value="Rab-GAP_TBC_sf"/>
</dbReference>
<dbReference type="Pfam" id="PF00566">
    <property type="entry name" value="RabGAP-TBC"/>
    <property type="match status" value="1"/>
</dbReference>
<evidence type="ECO:0000256" key="2">
    <source>
        <dbReference type="SAM" id="MobiDB-lite"/>
    </source>
</evidence>
<dbReference type="PROSITE" id="PS50086">
    <property type="entry name" value="TBC_RABGAP"/>
    <property type="match status" value="1"/>
</dbReference>